<dbReference type="RefSeq" id="WP_108950093.1">
    <property type="nucleotide sequence ID" value="NZ_CP022187.1"/>
</dbReference>
<dbReference type="InterPro" id="IPR015956">
    <property type="entry name" value="Peniciliin-bd_prot_C_sf"/>
</dbReference>
<dbReference type="AlphaFoldDB" id="A0A2U8GSI7"/>
<dbReference type="SMART" id="SM00936">
    <property type="entry name" value="PBP5_C"/>
    <property type="match status" value="1"/>
</dbReference>
<evidence type="ECO:0000256" key="15">
    <source>
        <dbReference type="RuleBase" id="RU004016"/>
    </source>
</evidence>
<keyword evidence="6" id="KW-0645">Protease</keyword>
<evidence type="ECO:0000256" key="13">
    <source>
        <dbReference type="PIRSR" id="PIRSR618044-1"/>
    </source>
</evidence>
<dbReference type="PRINTS" id="PR00725">
    <property type="entry name" value="DADACBPTASE1"/>
</dbReference>
<dbReference type="Pfam" id="PF00768">
    <property type="entry name" value="Peptidase_S11"/>
    <property type="match status" value="1"/>
</dbReference>
<dbReference type="GO" id="GO:0009002">
    <property type="term" value="F:serine-type D-Ala-D-Ala carboxypeptidase activity"/>
    <property type="evidence" value="ECO:0007669"/>
    <property type="project" value="UniProtKB-EC"/>
</dbReference>
<keyword evidence="11" id="KW-0961">Cell wall biogenesis/degradation</keyword>
<keyword evidence="10" id="KW-0573">Peptidoglycan synthesis</keyword>
<dbReference type="Pfam" id="PF07943">
    <property type="entry name" value="PBP5_C"/>
    <property type="match status" value="1"/>
</dbReference>
<dbReference type="InterPro" id="IPR012907">
    <property type="entry name" value="Peptidase_S11_C"/>
</dbReference>
<accession>A0A2U8GSI7</accession>
<evidence type="ECO:0000256" key="1">
    <source>
        <dbReference type="ARBA" id="ARBA00003217"/>
    </source>
</evidence>
<dbReference type="InterPro" id="IPR037167">
    <property type="entry name" value="Peptidase_S11_C_sf"/>
</dbReference>
<evidence type="ECO:0000313" key="18">
    <source>
        <dbReference type="EMBL" id="AWI76394.1"/>
    </source>
</evidence>
<dbReference type="InterPro" id="IPR018044">
    <property type="entry name" value="Peptidase_S11"/>
</dbReference>
<comment type="function">
    <text evidence="1">Removes C-terminal D-alanyl residues from sugar-peptide cell wall precursors.</text>
</comment>
<dbReference type="SUPFAM" id="SSF56601">
    <property type="entry name" value="beta-lactamase/transpeptidase-like"/>
    <property type="match status" value="1"/>
</dbReference>
<dbReference type="GO" id="GO:0071555">
    <property type="term" value="P:cell wall organization"/>
    <property type="evidence" value="ECO:0007669"/>
    <property type="project" value="UniProtKB-KW"/>
</dbReference>
<feature type="binding site" evidence="14">
    <location>
        <position position="217"/>
    </location>
    <ligand>
        <name>substrate</name>
    </ligand>
</feature>
<gene>
    <name evidence="18" type="ORF">CEW83_15225</name>
</gene>
<evidence type="ECO:0000256" key="10">
    <source>
        <dbReference type="ARBA" id="ARBA00022984"/>
    </source>
</evidence>
<keyword evidence="19" id="KW-1185">Reference proteome</keyword>
<dbReference type="Gene3D" id="3.40.710.10">
    <property type="entry name" value="DD-peptidase/beta-lactamase superfamily"/>
    <property type="match status" value="1"/>
</dbReference>
<reference evidence="18 19" key="1">
    <citation type="submission" date="2017-06" db="EMBL/GenBank/DDBJ databases">
        <title>Azoarcus.</title>
        <authorList>
            <person name="Woo J.-H."/>
            <person name="Kim H.-S."/>
        </authorList>
    </citation>
    <scope>NUCLEOTIDE SEQUENCE [LARGE SCALE GENOMIC DNA]</scope>
    <source>
        <strain evidence="18 19">TSPY31</strain>
    </source>
</reference>
<dbReference type="GO" id="GO:0008360">
    <property type="term" value="P:regulation of cell shape"/>
    <property type="evidence" value="ECO:0007669"/>
    <property type="project" value="UniProtKB-KW"/>
</dbReference>
<name>A0A2U8GSI7_9RHOO</name>
<evidence type="ECO:0000256" key="16">
    <source>
        <dbReference type="SAM" id="SignalP"/>
    </source>
</evidence>
<sequence>MRFLVAFLFSLFSLVAAAQTIPAPALAANAWVLVDHSTGQVLAANDPDMRIEPASLTKLMTAYLTFSALKSGSITPEQPVNVSEKAWRQEGSRMFIEPNKPVTVQELIRGVIVQSGNDACVALSELMAGSEEAFAALMNREAKRLGMTNTNFTNSTGLPDPALYTTANDLALLASAIIRDFPEYFELYSMKEYTYNNIKQPNRNRLLWMDGTVDGMKTGHTSAAGYCLVSTALRGPRRLISVVLGASSDTVRAQESLKLLNFGFQFFDTVKLYSADQALSQFRVWKGQENEVAAGFTSDFVLSLPKGQADKVEATLESMQPVLAPLQKGQEIGTLKLSVDGKVLGEYPVVALQDVPVAGFFGRFWDALVLWIKSL</sequence>
<comment type="catalytic activity">
    <reaction evidence="12">
        <text>Preferential cleavage: (Ac)2-L-Lys-D-Ala-|-D-Ala. Also transpeptidation of peptidyl-alanyl moieties that are N-acyl substituents of D-alanine.</text>
        <dbReference type="EC" id="3.4.16.4"/>
    </reaction>
</comment>
<dbReference type="PANTHER" id="PTHR21581:SF6">
    <property type="entry name" value="TRAFFICKING PROTEIN PARTICLE COMPLEX SUBUNIT 12"/>
    <property type="match status" value="1"/>
</dbReference>
<evidence type="ECO:0000256" key="14">
    <source>
        <dbReference type="PIRSR" id="PIRSR618044-2"/>
    </source>
</evidence>
<feature type="active site" evidence="13">
    <location>
        <position position="115"/>
    </location>
</feature>
<dbReference type="KEGG" id="acom:CEW83_15225"/>
<evidence type="ECO:0000256" key="5">
    <source>
        <dbReference type="ARBA" id="ARBA00022645"/>
    </source>
</evidence>
<keyword evidence="5" id="KW-0121">Carboxypeptidase</keyword>
<feature type="active site" description="Acyl-ester intermediate" evidence="13">
    <location>
        <position position="55"/>
    </location>
</feature>
<keyword evidence="7 16" id="KW-0732">Signal</keyword>
<dbReference type="EC" id="3.4.16.4" evidence="4"/>
<dbReference type="GO" id="GO:0009252">
    <property type="term" value="P:peptidoglycan biosynthetic process"/>
    <property type="evidence" value="ECO:0007669"/>
    <property type="project" value="UniProtKB-UniPathway"/>
</dbReference>
<feature type="domain" description="Peptidase S11 D-Ala-D-Ala carboxypeptidase A C-terminal" evidence="17">
    <location>
        <begin position="267"/>
        <end position="357"/>
    </location>
</feature>
<evidence type="ECO:0000256" key="8">
    <source>
        <dbReference type="ARBA" id="ARBA00022801"/>
    </source>
</evidence>
<dbReference type="UniPathway" id="UPA00219"/>
<evidence type="ECO:0000256" key="12">
    <source>
        <dbReference type="ARBA" id="ARBA00034000"/>
    </source>
</evidence>
<keyword evidence="9" id="KW-0133">Cell shape</keyword>
<evidence type="ECO:0000256" key="2">
    <source>
        <dbReference type="ARBA" id="ARBA00004752"/>
    </source>
</evidence>
<evidence type="ECO:0000256" key="9">
    <source>
        <dbReference type="ARBA" id="ARBA00022960"/>
    </source>
</evidence>
<comment type="similarity">
    <text evidence="3 15">Belongs to the peptidase S11 family.</text>
</comment>
<proteinExistence type="inferred from homology"/>
<evidence type="ECO:0000256" key="7">
    <source>
        <dbReference type="ARBA" id="ARBA00022729"/>
    </source>
</evidence>
<evidence type="ECO:0000256" key="6">
    <source>
        <dbReference type="ARBA" id="ARBA00022670"/>
    </source>
</evidence>
<evidence type="ECO:0000259" key="17">
    <source>
        <dbReference type="SMART" id="SM00936"/>
    </source>
</evidence>
<dbReference type="Gene3D" id="2.60.410.10">
    <property type="entry name" value="D-Ala-D-Ala carboxypeptidase, C-terminal domain"/>
    <property type="match status" value="1"/>
</dbReference>
<comment type="pathway">
    <text evidence="2">Cell wall biogenesis; peptidoglycan biosynthesis.</text>
</comment>
<feature type="active site" description="Proton acceptor" evidence="13">
    <location>
        <position position="58"/>
    </location>
</feature>
<dbReference type="InterPro" id="IPR001967">
    <property type="entry name" value="Peptidase_S11_N"/>
</dbReference>
<evidence type="ECO:0000256" key="4">
    <source>
        <dbReference type="ARBA" id="ARBA00012448"/>
    </source>
</evidence>
<dbReference type="EMBL" id="CP022187">
    <property type="protein sequence ID" value="AWI76394.1"/>
    <property type="molecule type" value="Genomic_DNA"/>
</dbReference>
<protein>
    <recommendedName>
        <fullName evidence="4">serine-type D-Ala-D-Ala carboxypeptidase</fullName>
        <ecNumber evidence="4">3.4.16.4</ecNumber>
    </recommendedName>
</protein>
<evidence type="ECO:0000256" key="3">
    <source>
        <dbReference type="ARBA" id="ARBA00007164"/>
    </source>
</evidence>
<dbReference type="InterPro" id="IPR012338">
    <property type="entry name" value="Beta-lactam/transpept-like"/>
</dbReference>
<dbReference type="PANTHER" id="PTHR21581">
    <property type="entry name" value="D-ALANYL-D-ALANINE CARBOXYPEPTIDASE"/>
    <property type="match status" value="1"/>
</dbReference>
<keyword evidence="8" id="KW-0378">Hydrolase</keyword>
<organism evidence="18 19">
    <name type="scientific">Parazoarcus communis</name>
    <dbReference type="NCBI Taxonomy" id="41977"/>
    <lineage>
        <taxon>Bacteria</taxon>
        <taxon>Pseudomonadati</taxon>
        <taxon>Pseudomonadota</taxon>
        <taxon>Betaproteobacteria</taxon>
        <taxon>Rhodocyclales</taxon>
        <taxon>Zoogloeaceae</taxon>
        <taxon>Parazoarcus</taxon>
    </lineage>
</organism>
<dbReference type="Proteomes" id="UP000244930">
    <property type="component" value="Chromosome"/>
</dbReference>
<evidence type="ECO:0000313" key="19">
    <source>
        <dbReference type="Proteomes" id="UP000244930"/>
    </source>
</evidence>
<evidence type="ECO:0000256" key="11">
    <source>
        <dbReference type="ARBA" id="ARBA00023316"/>
    </source>
</evidence>
<dbReference type="GO" id="GO:0006508">
    <property type="term" value="P:proteolysis"/>
    <property type="evidence" value="ECO:0007669"/>
    <property type="project" value="UniProtKB-KW"/>
</dbReference>
<dbReference type="SUPFAM" id="SSF69189">
    <property type="entry name" value="Penicillin-binding protein associated domain"/>
    <property type="match status" value="1"/>
</dbReference>
<feature type="chain" id="PRO_5016160825" description="serine-type D-Ala-D-Ala carboxypeptidase" evidence="16">
    <location>
        <begin position="19"/>
        <end position="375"/>
    </location>
</feature>
<feature type="signal peptide" evidence="16">
    <location>
        <begin position="1"/>
        <end position="18"/>
    </location>
</feature>